<protein>
    <submittedName>
        <fullName evidence="2">Transcriptional regulator, TrmB</fullName>
    </submittedName>
</protein>
<comment type="caution">
    <text evidence="2">The sequence shown here is derived from an EMBL/GenBank/DDBJ whole genome shotgun (WGS) entry which is preliminary data.</text>
</comment>
<dbReference type="Pfam" id="PF01978">
    <property type="entry name" value="TrmB"/>
    <property type="match status" value="1"/>
</dbReference>
<name>A0A0G0RF92_9BACT</name>
<gene>
    <name evidence="2" type="ORF">UT41_C0002G0111</name>
</gene>
<reference evidence="2 3" key="1">
    <citation type="journal article" date="2015" name="Nature">
        <title>rRNA introns, odd ribosomes, and small enigmatic genomes across a large radiation of phyla.</title>
        <authorList>
            <person name="Brown C.T."/>
            <person name="Hug L.A."/>
            <person name="Thomas B.C."/>
            <person name="Sharon I."/>
            <person name="Castelle C.J."/>
            <person name="Singh A."/>
            <person name="Wilkins M.J."/>
            <person name="Williams K.H."/>
            <person name="Banfield J.F."/>
        </authorList>
    </citation>
    <scope>NUCLEOTIDE SEQUENCE [LARGE SCALE GENOMIC DNA]</scope>
</reference>
<dbReference type="InterPro" id="IPR036390">
    <property type="entry name" value="WH_DNA-bd_sf"/>
</dbReference>
<feature type="domain" description="Transcription regulator TrmB N-terminal" evidence="1">
    <location>
        <begin position="7"/>
        <end position="74"/>
    </location>
</feature>
<accession>A0A0G0RF92</accession>
<dbReference type="AlphaFoldDB" id="A0A0G0RF92"/>
<dbReference type="Proteomes" id="UP000034665">
    <property type="component" value="Unassembled WGS sequence"/>
</dbReference>
<proteinExistence type="predicted"/>
<dbReference type="PANTHER" id="PTHR34293:SF1">
    <property type="entry name" value="HTH-TYPE TRANSCRIPTIONAL REGULATOR TRMBL2"/>
    <property type="match status" value="1"/>
</dbReference>
<dbReference type="InterPro" id="IPR036388">
    <property type="entry name" value="WH-like_DNA-bd_sf"/>
</dbReference>
<dbReference type="EMBL" id="LBWR01000002">
    <property type="protein sequence ID" value="KKR12337.1"/>
    <property type="molecule type" value="Genomic_DNA"/>
</dbReference>
<dbReference type="PANTHER" id="PTHR34293">
    <property type="entry name" value="HTH-TYPE TRANSCRIPTIONAL REGULATOR TRMBL2"/>
    <property type="match status" value="1"/>
</dbReference>
<sequence>MIAKEQLEKIGLPEQQADIYLSLLKNGPQFIQEISKSTGIKRTTLYLIIERMLEKNLINIEIKEKRKKYYIKNPKTLLSQIREQYYLLDALMPQLEDIFEQKSAASKIRFYDTIAGMKETFKELVALNDTKEELLTIEGDIRSSFKLGYDFWKDLLAEKKRLGIQSRTIIPSNEKNEFVIHDHNIQMRTSTMLNDFKIMLYLFSNKVIIIIPADNLCIVIENVKIKKSLSALFEIIWKRSKGYIEN</sequence>
<dbReference type="InterPro" id="IPR002831">
    <property type="entry name" value="Tscrpt_reg_TrmB_N"/>
</dbReference>
<dbReference type="STRING" id="1619013.UT41_C0002G0111"/>
<dbReference type="Gene3D" id="1.10.10.10">
    <property type="entry name" value="Winged helix-like DNA-binding domain superfamily/Winged helix DNA-binding domain"/>
    <property type="match status" value="1"/>
</dbReference>
<evidence type="ECO:0000313" key="2">
    <source>
        <dbReference type="EMBL" id="KKR12337.1"/>
    </source>
</evidence>
<evidence type="ECO:0000259" key="1">
    <source>
        <dbReference type="Pfam" id="PF01978"/>
    </source>
</evidence>
<evidence type="ECO:0000313" key="3">
    <source>
        <dbReference type="Proteomes" id="UP000034665"/>
    </source>
</evidence>
<organism evidence="2 3">
    <name type="scientific">Candidatus Wolfebacteria bacterium GW2011_GWC2_39_22</name>
    <dbReference type="NCBI Taxonomy" id="1619013"/>
    <lineage>
        <taxon>Bacteria</taxon>
        <taxon>Candidatus Wolfeibacteriota</taxon>
    </lineage>
</organism>
<dbReference type="InterPro" id="IPR051797">
    <property type="entry name" value="TrmB-like"/>
</dbReference>
<dbReference type="SUPFAM" id="SSF46785">
    <property type="entry name" value="Winged helix' DNA-binding domain"/>
    <property type="match status" value="1"/>
</dbReference>